<keyword evidence="4" id="KW-1185">Reference proteome</keyword>
<dbReference type="EC" id="2.4.1.302" evidence="3"/>
<feature type="domain" description="Erythromycin biosynthesis protein CIII-like C-terminal" evidence="2">
    <location>
        <begin position="294"/>
        <end position="391"/>
    </location>
</feature>
<dbReference type="Pfam" id="PF06722">
    <property type="entry name" value="EryCIII-like_C"/>
    <property type="match status" value="1"/>
</dbReference>
<dbReference type="InterPro" id="IPR010610">
    <property type="entry name" value="EryCIII-like_C"/>
</dbReference>
<feature type="domain" description="Glycosyltransferase family 28 N-terminal" evidence="1">
    <location>
        <begin position="4"/>
        <end position="81"/>
    </location>
</feature>
<dbReference type="InterPro" id="IPR050426">
    <property type="entry name" value="Glycosyltransferase_28"/>
</dbReference>
<reference evidence="3 4" key="1">
    <citation type="submission" date="2019-02" db="EMBL/GenBank/DDBJ databases">
        <title>Deep-cultivation of Planctomycetes and their phenomic and genomic characterization uncovers novel biology.</title>
        <authorList>
            <person name="Wiegand S."/>
            <person name="Jogler M."/>
            <person name="Boedeker C."/>
            <person name="Pinto D."/>
            <person name="Vollmers J."/>
            <person name="Rivas-Marin E."/>
            <person name="Kohn T."/>
            <person name="Peeters S.H."/>
            <person name="Heuer A."/>
            <person name="Rast P."/>
            <person name="Oberbeckmann S."/>
            <person name="Bunk B."/>
            <person name="Jeske O."/>
            <person name="Meyerdierks A."/>
            <person name="Storesund J.E."/>
            <person name="Kallscheuer N."/>
            <person name="Luecker S."/>
            <person name="Lage O.M."/>
            <person name="Pohl T."/>
            <person name="Merkel B.J."/>
            <person name="Hornburger P."/>
            <person name="Mueller R.-W."/>
            <person name="Bruemmer F."/>
            <person name="Labrenz M."/>
            <person name="Spormann A.M."/>
            <person name="Op Den Camp H."/>
            <person name="Overmann J."/>
            <person name="Amann R."/>
            <person name="Jetten M.S.M."/>
            <person name="Mascher T."/>
            <person name="Medema M.H."/>
            <person name="Devos D.P."/>
            <person name="Kaster A.-K."/>
            <person name="Ovreas L."/>
            <person name="Rohde M."/>
            <person name="Galperin M.Y."/>
            <person name="Jogler C."/>
        </authorList>
    </citation>
    <scope>NUCLEOTIDE SEQUENCE [LARGE SCALE GENOMIC DNA]</scope>
    <source>
        <strain evidence="3 4">Pla52n</strain>
    </source>
</reference>
<dbReference type="PANTHER" id="PTHR48050:SF13">
    <property type="entry name" value="STEROL 3-BETA-GLUCOSYLTRANSFERASE UGT80A2"/>
    <property type="match status" value="1"/>
</dbReference>
<evidence type="ECO:0000259" key="1">
    <source>
        <dbReference type="Pfam" id="PF03033"/>
    </source>
</evidence>
<dbReference type="Proteomes" id="UP000320176">
    <property type="component" value="Unassembled WGS sequence"/>
</dbReference>
<dbReference type="EMBL" id="SJPN01000009">
    <property type="protein sequence ID" value="TWT93206.1"/>
    <property type="molecule type" value="Genomic_DNA"/>
</dbReference>
<dbReference type="OrthoDB" id="9805366at2"/>
<dbReference type="InterPro" id="IPR004276">
    <property type="entry name" value="GlycoTrans_28_N"/>
</dbReference>
<dbReference type="SUPFAM" id="SSF53756">
    <property type="entry name" value="UDP-Glycosyltransferase/glycogen phosphorylase"/>
    <property type="match status" value="1"/>
</dbReference>
<evidence type="ECO:0000313" key="3">
    <source>
        <dbReference type="EMBL" id="TWT93206.1"/>
    </source>
</evidence>
<dbReference type="PANTHER" id="PTHR48050">
    <property type="entry name" value="STEROL 3-BETA-GLUCOSYLTRANSFERASE"/>
    <property type="match status" value="1"/>
</dbReference>
<organism evidence="3 4">
    <name type="scientific">Stieleria varia</name>
    <dbReference type="NCBI Taxonomy" id="2528005"/>
    <lineage>
        <taxon>Bacteria</taxon>
        <taxon>Pseudomonadati</taxon>
        <taxon>Planctomycetota</taxon>
        <taxon>Planctomycetia</taxon>
        <taxon>Pirellulales</taxon>
        <taxon>Pirellulaceae</taxon>
        <taxon>Stieleria</taxon>
    </lineage>
</organism>
<dbReference type="GO" id="GO:0033072">
    <property type="term" value="P:vancomycin biosynthetic process"/>
    <property type="evidence" value="ECO:0007669"/>
    <property type="project" value="UniProtKB-ARBA"/>
</dbReference>
<dbReference type="GO" id="GO:0005975">
    <property type="term" value="P:carbohydrate metabolic process"/>
    <property type="evidence" value="ECO:0007669"/>
    <property type="project" value="InterPro"/>
</dbReference>
<comment type="caution">
    <text evidence="3">The sequence shown here is derived from an EMBL/GenBank/DDBJ whole genome shotgun (WGS) entry which is preliminary data.</text>
</comment>
<dbReference type="InterPro" id="IPR002213">
    <property type="entry name" value="UDP_glucos_trans"/>
</dbReference>
<dbReference type="RefSeq" id="WP_146522837.1">
    <property type="nucleotide sequence ID" value="NZ_CP151726.1"/>
</dbReference>
<name>A0A5C6A1A8_9BACT</name>
<dbReference type="GO" id="GO:0016758">
    <property type="term" value="F:hexosyltransferase activity"/>
    <property type="evidence" value="ECO:0007669"/>
    <property type="project" value="InterPro"/>
</dbReference>
<dbReference type="GO" id="GO:0008194">
    <property type="term" value="F:UDP-glycosyltransferase activity"/>
    <property type="evidence" value="ECO:0007669"/>
    <property type="project" value="InterPro"/>
</dbReference>
<keyword evidence="3" id="KW-0808">Transferase</keyword>
<sequence>MLAILSAPGSRGDVNPMIAIGRELRSRGHDVVISLAEPYAELAEQADLEPVSLLSREHFAQVLSDPAVWRPLRGLHRVVQTVAKTFLQPHHELIARRHRPGETVLVSHPLDFASRVFRDHCDLPLIDVHLAPMLLRTPTEPPRLTPWGIEPPIIKRLFRFGYWVGDRMVLDPMLASAVNRLRRDNGLSPVKRLMNDWWLSPDRVIALYPEWFAPATVGHVPQLMHAGFPLDDASNATDDEPIRSWAMSAAPIVFTAGTANHHTRGFFEKAVQTCVALDRPGLLLSTHRENFPPGLPDNVKSCHYAALSTLLPHCAMIVHHGGIGTTSQAFATGTTQLIRPMAFDQFDNATRVTRLGCGTWLRKDRDLTETIRHYLDDRSTQESVDAIARRFQGLRPTAEIVADEIESSLA</sequence>
<keyword evidence="3" id="KW-0328">Glycosyltransferase</keyword>
<evidence type="ECO:0000259" key="2">
    <source>
        <dbReference type="Pfam" id="PF06722"/>
    </source>
</evidence>
<dbReference type="AlphaFoldDB" id="A0A5C6A1A8"/>
<evidence type="ECO:0000313" key="4">
    <source>
        <dbReference type="Proteomes" id="UP000320176"/>
    </source>
</evidence>
<protein>
    <submittedName>
        <fullName evidence="3">MurG-like transferase</fullName>
        <ecNumber evidence="3">2.4.1.302</ecNumber>
    </submittedName>
</protein>
<dbReference type="CDD" id="cd03784">
    <property type="entry name" value="GT1_Gtf-like"/>
    <property type="match status" value="1"/>
</dbReference>
<proteinExistence type="predicted"/>
<dbReference type="Gene3D" id="3.40.50.2000">
    <property type="entry name" value="Glycogen Phosphorylase B"/>
    <property type="match status" value="2"/>
</dbReference>
<dbReference type="Pfam" id="PF03033">
    <property type="entry name" value="Glyco_transf_28"/>
    <property type="match status" value="1"/>
</dbReference>
<accession>A0A5C6A1A8</accession>
<gene>
    <name evidence="3" type="ORF">Pla52n_58630</name>
</gene>